<dbReference type="EMBL" id="JAHXRF010000002">
    <property type="protein sequence ID" value="MBW4864841.1"/>
    <property type="molecule type" value="Genomic_DNA"/>
</dbReference>
<evidence type="ECO:0000313" key="3">
    <source>
        <dbReference type="Proteomes" id="UP001196873"/>
    </source>
</evidence>
<proteinExistence type="predicted"/>
<evidence type="ECO:0000313" key="2">
    <source>
        <dbReference type="EMBL" id="MBW4864841.1"/>
    </source>
</evidence>
<name>A0AAW4NQH2_9BACT</name>
<sequence length="452" mass="53019">MKKLASLLLFMAFSTMIVHAQDIQITAEFKEIANIRQQNNGKFSLNNEQNKPIITDIDSIFSTSNVFYHVIKNGKHGIYYKSGKQCIPIEYDDIERLYTNYWLTTKDGKVGLCWSNGNQIFPTNYKDISILRREEYGKYDFFIVKKDKYTILNSHGKAIFPTQYDEIRQHNDYYILENSSGTDCLFNSGELVKGILIDYYVAPFLHQENGQTKKYYDFKKDNLWGIIDGDGRIHIPALYQEHLRFVYNCNENLSLCLVANYKGKRGIINFKNEIVLPFKYNRIMETEIRNIFEIETTKGLQLFNLQSKRIITPSYYENCTSDTNYIYLSKAHFKTPFDPQKEQIILPWEYSTVYNIPGSHNFAVKKDGLFGVVNSENKVLVPFIYEDMISTNRPNMLVITKNNQYGIIDINNKLLYGMTDNRIEVHRDYFELKVPKTNKTIQKLDYNLKEIK</sequence>
<dbReference type="Pfam" id="PF14903">
    <property type="entry name" value="WG_beta_rep"/>
    <property type="match status" value="1"/>
</dbReference>
<comment type="caution">
    <text evidence="2">The sequence shown here is derived from an EMBL/GenBank/DDBJ whole genome shotgun (WGS) entry which is preliminary data.</text>
</comment>
<accession>A0AAW4NQH2</accession>
<dbReference type="PANTHER" id="PTHR37841:SF1">
    <property type="entry name" value="DUF3298 DOMAIN-CONTAINING PROTEIN"/>
    <property type="match status" value="1"/>
</dbReference>
<feature type="signal peptide" evidence="1">
    <location>
        <begin position="1"/>
        <end position="20"/>
    </location>
</feature>
<dbReference type="RefSeq" id="WP_219427227.1">
    <property type="nucleotide sequence ID" value="NZ_JAHXRD010000002.1"/>
</dbReference>
<protein>
    <submittedName>
        <fullName evidence="2">WG repeat-containing protein</fullName>
    </submittedName>
</protein>
<dbReference type="PANTHER" id="PTHR37841">
    <property type="entry name" value="GLR2918 PROTEIN"/>
    <property type="match status" value="1"/>
</dbReference>
<dbReference type="InterPro" id="IPR032774">
    <property type="entry name" value="WG_beta_rep"/>
</dbReference>
<dbReference type="AlphaFoldDB" id="A0AAW4NQH2"/>
<dbReference type="Proteomes" id="UP001196873">
    <property type="component" value="Unassembled WGS sequence"/>
</dbReference>
<organism evidence="2 3">
    <name type="scientific">Segatella salivae</name>
    <dbReference type="NCBI Taxonomy" id="228604"/>
    <lineage>
        <taxon>Bacteria</taxon>
        <taxon>Pseudomonadati</taxon>
        <taxon>Bacteroidota</taxon>
        <taxon>Bacteroidia</taxon>
        <taxon>Bacteroidales</taxon>
        <taxon>Prevotellaceae</taxon>
        <taxon>Segatella</taxon>
    </lineage>
</organism>
<reference evidence="2" key="1">
    <citation type="submission" date="2021-07" db="EMBL/GenBank/DDBJ databases">
        <title>Genomic diversity and antimicrobial resistance of Prevotella spp. isolated from chronic lung disease airways.</title>
        <authorList>
            <person name="Webb K.A."/>
            <person name="Olagoke O.S."/>
            <person name="Baird T."/>
            <person name="Neill J."/>
            <person name="Pham A."/>
            <person name="Wells T.J."/>
            <person name="Ramsay K.A."/>
            <person name="Bell S.C."/>
            <person name="Sarovich D.S."/>
            <person name="Price E.P."/>
        </authorList>
    </citation>
    <scope>NUCLEOTIDE SEQUENCE</scope>
    <source>
        <strain evidence="2">SCHI0047.S.3</strain>
    </source>
</reference>
<keyword evidence="1" id="KW-0732">Signal</keyword>
<feature type="chain" id="PRO_5043890532" evidence="1">
    <location>
        <begin position="21"/>
        <end position="452"/>
    </location>
</feature>
<evidence type="ECO:0000256" key="1">
    <source>
        <dbReference type="SAM" id="SignalP"/>
    </source>
</evidence>
<gene>
    <name evidence="2" type="ORF">KZY68_02150</name>
</gene>